<dbReference type="NCBIfam" id="TIGR03122">
    <property type="entry name" value="one_C_dehyd_C"/>
    <property type="match status" value="1"/>
</dbReference>
<accession>A0A1J5T7Q1</accession>
<dbReference type="SUPFAM" id="SSF69336">
    <property type="entry name" value="Alpha subunit of glutamate synthase, C-terminal domain"/>
    <property type="match status" value="1"/>
</dbReference>
<dbReference type="Pfam" id="PF01493">
    <property type="entry name" value="GXGXG"/>
    <property type="match status" value="1"/>
</dbReference>
<dbReference type="InterPro" id="IPR036485">
    <property type="entry name" value="Glu_synth_asu_C_sf"/>
</dbReference>
<protein>
    <submittedName>
        <fullName evidence="2">Formyltransferase/hydrolase complex Fhc subunit C</fullName>
    </submittedName>
</protein>
<keyword evidence="2" id="KW-0378">Hydrolase</keyword>
<name>A0A1J5T7Q1_9ZZZZ</name>
<dbReference type="GO" id="GO:0018493">
    <property type="term" value="F:formylmethanofuran dehydrogenase activity"/>
    <property type="evidence" value="ECO:0007669"/>
    <property type="project" value="InterPro"/>
</dbReference>
<dbReference type="EMBL" id="MLJW01000017">
    <property type="protein sequence ID" value="OIR12333.1"/>
    <property type="molecule type" value="Genomic_DNA"/>
</dbReference>
<gene>
    <name evidence="2" type="primary">fhcC</name>
    <name evidence="2" type="ORF">GALL_60320</name>
</gene>
<dbReference type="InterPro" id="IPR002489">
    <property type="entry name" value="Glu_synth_asu_C"/>
</dbReference>
<dbReference type="GO" id="GO:0046914">
    <property type="term" value="F:transition metal ion binding"/>
    <property type="evidence" value="ECO:0007669"/>
    <property type="project" value="InterPro"/>
</dbReference>
<dbReference type="AlphaFoldDB" id="A0A1J5T7Q1"/>
<dbReference type="GO" id="GO:0015948">
    <property type="term" value="P:methanogenesis"/>
    <property type="evidence" value="ECO:0007669"/>
    <property type="project" value="InterPro"/>
</dbReference>
<dbReference type="GO" id="GO:0016787">
    <property type="term" value="F:hydrolase activity"/>
    <property type="evidence" value="ECO:0007669"/>
    <property type="project" value="UniProtKB-KW"/>
</dbReference>
<dbReference type="GO" id="GO:0016740">
    <property type="term" value="F:transferase activity"/>
    <property type="evidence" value="ECO:0007669"/>
    <property type="project" value="UniProtKB-KW"/>
</dbReference>
<comment type="caution">
    <text evidence="2">The sequence shown here is derived from an EMBL/GenBank/DDBJ whole genome shotgun (WGS) entry which is preliminary data.</text>
</comment>
<evidence type="ECO:0000313" key="2">
    <source>
        <dbReference type="EMBL" id="OIR12333.1"/>
    </source>
</evidence>
<sequence>MNALTFTLKKSLQHSINCAALTPNYLANKTTAEIAGILLNYGSSQLRVDEVFDITGEATSDSTQNIRFKKATNKLEHIGANMTTGTIEIDGDAGAYLGFNMKQGAIHCHGNTDAFTACNMLNGLITIDGNAGDFLGGASAGQRKGMRGGTVIVKGNAGDRVGDQMRRGLILIEGNVADYCGSRMIAGTIGVLGNVGNYAGFSMHRGTLLLAKKPKLHATIQDCGSHTLPFLSLMFKSFEPLGTKFSSIQTQRVQRFVGDAACSGNGEILLISA</sequence>
<dbReference type="Gene3D" id="2.160.20.60">
    <property type="entry name" value="Glutamate synthase, alpha subunit, C-terminal domain"/>
    <property type="match status" value="1"/>
</dbReference>
<dbReference type="InterPro" id="IPR017550">
    <property type="entry name" value="Formylmethanofuran_DH_suC"/>
</dbReference>
<keyword evidence="2" id="KW-0808">Transferase</keyword>
<evidence type="ECO:0000259" key="1">
    <source>
        <dbReference type="Pfam" id="PF01493"/>
    </source>
</evidence>
<reference evidence="2" key="1">
    <citation type="submission" date="2016-10" db="EMBL/GenBank/DDBJ databases">
        <title>Sequence of Gallionella enrichment culture.</title>
        <authorList>
            <person name="Poehlein A."/>
            <person name="Muehling M."/>
            <person name="Daniel R."/>
        </authorList>
    </citation>
    <scope>NUCLEOTIDE SEQUENCE</scope>
</reference>
<proteinExistence type="predicted"/>
<feature type="domain" description="Glutamate synthase alpha subunit C-terminal" evidence="1">
    <location>
        <begin position="73"/>
        <end position="213"/>
    </location>
</feature>
<dbReference type="PANTHER" id="PTHR39673:SF5">
    <property type="entry name" value="TUNGSTEN-CONTAINING FORMYLMETHANOFURAN DEHYDROGENASE 2 SUBUNIT C"/>
    <property type="match status" value="1"/>
</dbReference>
<organism evidence="2">
    <name type="scientific">mine drainage metagenome</name>
    <dbReference type="NCBI Taxonomy" id="410659"/>
    <lineage>
        <taxon>unclassified sequences</taxon>
        <taxon>metagenomes</taxon>
        <taxon>ecological metagenomes</taxon>
    </lineage>
</organism>
<dbReference type="PANTHER" id="PTHR39673">
    <property type="entry name" value="TUNGSTEN FORMYLMETHANOFURAN DEHYDROGENASE, SUBUNIT C (FWDC)"/>
    <property type="match status" value="1"/>
</dbReference>